<evidence type="ECO:0000313" key="2">
    <source>
        <dbReference type="Proteomes" id="UP000008311"/>
    </source>
</evidence>
<sequence length="108" mass="12245">MAIATEELILLDWHPSPFEARFRLALAEKGLKGRMLWLSRKNEVKVAIKKDLIKISKTLEEELGGKPYFGGESSGYTDWSLIPLYSLFYTFETLGNFSMAVECPKLVA</sequence>
<dbReference type="GO" id="GO:0016740">
    <property type="term" value="F:transferase activity"/>
    <property type="evidence" value="ECO:0007669"/>
    <property type="project" value="UniProtKB-KW"/>
</dbReference>
<dbReference type="Gene3D" id="1.20.1050.10">
    <property type="match status" value="1"/>
</dbReference>
<proteinExistence type="predicted"/>
<dbReference type="AlphaFoldDB" id="B9RQQ3"/>
<dbReference type="eggNOG" id="KOG0406">
    <property type="taxonomic scope" value="Eukaryota"/>
</dbReference>
<reference evidence="2" key="1">
    <citation type="journal article" date="2010" name="Nat. Biotechnol.">
        <title>Draft genome sequence of the oilseed species Ricinus communis.</title>
        <authorList>
            <person name="Chan A.P."/>
            <person name="Crabtree J."/>
            <person name="Zhao Q."/>
            <person name="Lorenzi H."/>
            <person name="Orvis J."/>
            <person name="Puiu D."/>
            <person name="Melake-Berhan A."/>
            <person name="Jones K.M."/>
            <person name="Redman J."/>
            <person name="Chen G."/>
            <person name="Cahoon E.B."/>
            <person name="Gedil M."/>
            <person name="Stanke M."/>
            <person name="Haas B.J."/>
            <person name="Wortman J.R."/>
            <person name="Fraser-Liggett C.M."/>
            <person name="Ravel J."/>
            <person name="Rabinowicz P.D."/>
        </authorList>
    </citation>
    <scope>NUCLEOTIDE SEQUENCE [LARGE SCALE GENOMIC DNA]</scope>
    <source>
        <strain evidence="2">cv. Hale</strain>
    </source>
</reference>
<dbReference type="SUPFAM" id="SSF47616">
    <property type="entry name" value="GST C-terminal domain-like"/>
    <property type="match status" value="1"/>
</dbReference>
<dbReference type="InterPro" id="IPR036282">
    <property type="entry name" value="Glutathione-S-Trfase_C_sf"/>
</dbReference>
<protein>
    <submittedName>
        <fullName evidence="1">Glutathione s-transferase, putative</fullName>
    </submittedName>
</protein>
<dbReference type="STRING" id="3988.B9RQQ3"/>
<accession>B9RQQ3</accession>
<dbReference type="InParanoid" id="B9RQQ3"/>
<dbReference type="Proteomes" id="UP000008311">
    <property type="component" value="Unassembled WGS sequence"/>
</dbReference>
<dbReference type="EMBL" id="EQ973801">
    <property type="protein sequence ID" value="EEF46492.1"/>
    <property type="molecule type" value="Genomic_DNA"/>
</dbReference>
<keyword evidence="2" id="KW-1185">Reference proteome</keyword>
<gene>
    <name evidence="1" type="ORF">RCOM_1494760</name>
</gene>
<evidence type="ECO:0000313" key="1">
    <source>
        <dbReference type="EMBL" id="EEF46492.1"/>
    </source>
</evidence>
<name>B9RQQ3_RICCO</name>
<organism evidence="1 2">
    <name type="scientific">Ricinus communis</name>
    <name type="common">Castor bean</name>
    <dbReference type="NCBI Taxonomy" id="3988"/>
    <lineage>
        <taxon>Eukaryota</taxon>
        <taxon>Viridiplantae</taxon>
        <taxon>Streptophyta</taxon>
        <taxon>Embryophyta</taxon>
        <taxon>Tracheophyta</taxon>
        <taxon>Spermatophyta</taxon>
        <taxon>Magnoliopsida</taxon>
        <taxon>eudicotyledons</taxon>
        <taxon>Gunneridae</taxon>
        <taxon>Pentapetalae</taxon>
        <taxon>rosids</taxon>
        <taxon>fabids</taxon>
        <taxon>Malpighiales</taxon>
        <taxon>Euphorbiaceae</taxon>
        <taxon>Acalyphoideae</taxon>
        <taxon>Acalypheae</taxon>
        <taxon>Ricinus</taxon>
    </lineage>
</organism>